<feature type="transmembrane region" description="Helical" evidence="4">
    <location>
        <begin position="93"/>
        <end position="110"/>
    </location>
</feature>
<feature type="transmembrane region" description="Helical" evidence="4">
    <location>
        <begin position="342"/>
        <end position="364"/>
    </location>
</feature>
<keyword evidence="1 4" id="KW-0812">Transmembrane</keyword>
<organism evidence="6 7">
    <name type="scientific">Neorhizobium phenanthreniclasticum</name>
    <dbReference type="NCBI Taxonomy" id="3157917"/>
    <lineage>
        <taxon>Bacteria</taxon>
        <taxon>Pseudomonadati</taxon>
        <taxon>Pseudomonadota</taxon>
        <taxon>Alphaproteobacteria</taxon>
        <taxon>Hyphomicrobiales</taxon>
        <taxon>Rhizobiaceae</taxon>
        <taxon>Rhizobium/Agrobacterium group</taxon>
        <taxon>Neorhizobium</taxon>
    </lineage>
</organism>
<dbReference type="Pfam" id="PF06779">
    <property type="entry name" value="MFS_4"/>
    <property type="match status" value="1"/>
</dbReference>
<feature type="transmembrane region" description="Helical" evidence="4">
    <location>
        <begin position="147"/>
        <end position="168"/>
    </location>
</feature>
<dbReference type="InterPro" id="IPR010645">
    <property type="entry name" value="MFS_4"/>
</dbReference>
<feature type="domain" description="Major facilitator superfamily (MFS) profile" evidence="5">
    <location>
        <begin position="51"/>
        <end position="431"/>
    </location>
</feature>
<dbReference type="PROSITE" id="PS50850">
    <property type="entry name" value="MFS"/>
    <property type="match status" value="1"/>
</dbReference>
<feature type="transmembrane region" description="Helical" evidence="4">
    <location>
        <begin position="211"/>
        <end position="233"/>
    </location>
</feature>
<comment type="caution">
    <text evidence="6">The sequence shown here is derived from an EMBL/GenBank/DDBJ whole genome shotgun (WGS) entry which is preliminary data.</text>
</comment>
<evidence type="ECO:0000313" key="6">
    <source>
        <dbReference type="EMBL" id="MEQ1408817.1"/>
    </source>
</evidence>
<evidence type="ECO:0000256" key="3">
    <source>
        <dbReference type="ARBA" id="ARBA00023136"/>
    </source>
</evidence>
<proteinExistence type="predicted"/>
<name>A0ABV0MAA0_9HYPH</name>
<feature type="transmembrane region" description="Helical" evidence="4">
    <location>
        <begin position="254"/>
        <end position="277"/>
    </location>
</feature>
<accession>A0ABV0MAA0</accession>
<keyword evidence="2 4" id="KW-1133">Transmembrane helix</keyword>
<dbReference type="Gene3D" id="1.20.1250.20">
    <property type="entry name" value="MFS general substrate transporter like domains"/>
    <property type="match status" value="1"/>
</dbReference>
<protein>
    <submittedName>
        <fullName evidence="6">YbfB/YjiJ family MFS transporter</fullName>
    </submittedName>
</protein>
<dbReference type="CDD" id="cd06180">
    <property type="entry name" value="MFS_YjiJ"/>
    <property type="match status" value="1"/>
</dbReference>
<keyword evidence="7" id="KW-1185">Reference proteome</keyword>
<sequence>MAPHLLGNGRAEFASATPLRTNCVPPPIDHLSNRHGIMTMAVRFHSARRHDLIVIASLALAPAIGLGIARFAYALVLPDMRADLGWTYADAGWMNTTNAAGYLLGALLAARSSARFGAFRAVVAGAWACILALLLCAFFRHPLPLNVARLLAGTGGGLTFVSGGVLAVRVAQRNPERSAFMLGLFYAGPGLGILLSGIAVPAILYRSGPESWATAWAALAILSVPLAIGLLAARGENIVTSSVAREQPRYKSMLWLLPGYAVFGAGYIAYMTFMIAWVQNSGGSAGFQALFWCTIGLATIASPWLYAAILKRFRHGNAFAILTGITAIGAALPLLSEGVPPLLTSAAVFGSAFFSVVASTTAFVRRNYRPEQWAAAIGMLTIFFGIGQMLGPIATGFINDLMENLAGGLWTSALLLFVAMLLAKLQRDQSFGP</sequence>
<feature type="transmembrane region" description="Helical" evidence="4">
    <location>
        <begin position="52"/>
        <end position="73"/>
    </location>
</feature>
<keyword evidence="3 4" id="KW-0472">Membrane</keyword>
<dbReference type="SUPFAM" id="SSF103473">
    <property type="entry name" value="MFS general substrate transporter"/>
    <property type="match status" value="1"/>
</dbReference>
<dbReference type="Proteomes" id="UP001496627">
    <property type="component" value="Unassembled WGS sequence"/>
</dbReference>
<feature type="transmembrane region" description="Helical" evidence="4">
    <location>
        <begin position="180"/>
        <end position="205"/>
    </location>
</feature>
<reference evidence="6 7" key="1">
    <citation type="submission" date="2024-05" db="EMBL/GenBank/DDBJ databases">
        <title>Neorhizobium sp. Rsf11, a plant growth promoting and heavy metal resistant PAH-degrader.</title>
        <authorList>
            <person name="Golubev S.N."/>
            <person name="Muratova A.Y."/>
            <person name="Markelova M.I."/>
        </authorList>
    </citation>
    <scope>NUCLEOTIDE SEQUENCE [LARGE SCALE GENOMIC DNA]</scope>
    <source>
        <strain evidence="6 7">Rsf11</strain>
    </source>
</reference>
<dbReference type="RefSeq" id="WP_227705623.1">
    <property type="nucleotide sequence ID" value="NZ_JBEAAL010000031.1"/>
</dbReference>
<feature type="transmembrane region" description="Helical" evidence="4">
    <location>
        <begin position="289"/>
        <end position="309"/>
    </location>
</feature>
<gene>
    <name evidence="6" type="ORF">ABK249_28235</name>
</gene>
<evidence type="ECO:0000256" key="4">
    <source>
        <dbReference type="SAM" id="Phobius"/>
    </source>
</evidence>
<evidence type="ECO:0000256" key="1">
    <source>
        <dbReference type="ARBA" id="ARBA00022692"/>
    </source>
</evidence>
<dbReference type="EMBL" id="JBEAAL010000031">
    <property type="protein sequence ID" value="MEQ1408817.1"/>
    <property type="molecule type" value="Genomic_DNA"/>
</dbReference>
<dbReference type="PANTHER" id="PTHR23537">
    <property type="match status" value="1"/>
</dbReference>
<evidence type="ECO:0000313" key="7">
    <source>
        <dbReference type="Proteomes" id="UP001496627"/>
    </source>
</evidence>
<evidence type="ECO:0000259" key="5">
    <source>
        <dbReference type="PROSITE" id="PS50850"/>
    </source>
</evidence>
<dbReference type="PANTHER" id="PTHR23537:SF1">
    <property type="entry name" value="SUGAR TRANSPORTER"/>
    <property type="match status" value="1"/>
</dbReference>
<feature type="transmembrane region" description="Helical" evidence="4">
    <location>
        <begin position="376"/>
        <end position="398"/>
    </location>
</feature>
<dbReference type="InterPro" id="IPR020846">
    <property type="entry name" value="MFS_dom"/>
</dbReference>
<feature type="transmembrane region" description="Helical" evidence="4">
    <location>
        <begin position="404"/>
        <end position="423"/>
    </location>
</feature>
<dbReference type="InterPro" id="IPR036259">
    <property type="entry name" value="MFS_trans_sf"/>
</dbReference>
<feature type="transmembrane region" description="Helical" evidence="4">
    <location>
        <begin position="122"/>
        <end position="141"/>
    </location>
</feature>
<evidence type="ECO:0000256" key="2">
    <source>
        <dbReference type="ARBA" id="ARBA00022989"/>
    </source>
</evidence>
<feature type="transmembrane region" description="Helical" evidence="4">
    <location>
        <begin position="316"/>
        <end position="336"/>
    </location>
</feature>